<dbReference type="PANTHER" id="PTHR23092:SF50">
    <property type="entry name" value="MTF2-LIKE C-TERMINAL DOMAIN-CONTAINING PROTEIN"/>
    <property type="match status" value="1"/>
</dbReference>
<protein>
    <recommendedName>
        <fullName evidence="4">PAP-associated domain-containing protein</fullName>
    </recommendedName>
</protein>
<dbReference type="RefSeq" id="XP_040666729.1">
    <property type="nucleotide sequence ID" value="XM_040806574.1"/>
</dbReference>
<dbReference type="GO" id="GO:0031123">
    <property type="term" value="P:RNA 3'-end processing"/>
    <property type="evidence" value="ECO:0007669"/>
    <property type="project" value="TreeGrafter"/>
</dbReference>
<dbReference type="EMBL" id="KV878127">
    <property type="protein sequence ID" value="OJJ00967.1"/>
    <property type="molecule type" value="Genomic_DNA"/>
</dbReference>
<accession>A0A1L9PHG1</accession>
<dbReference type="GeneID" id="63722085"/>
<dbReference type="PANTHER" id="PTHR23092">
    <property type="entry name" value="POLY(A) RNA POLYMERASE"/>
    <property type="match status" value="1"/>
</dbReference>
<evidence type="ECO:0000313" key="2">
    <source>
        <dbReference type="EMBL" id="OJJ00967.1"/>
    </source>
</evidence>
<evidence type="ECO:0000313" key="3">
    <source>
        <dbReference type="Proteomes" id="UP000184073"/>
    </source>
</evidence>
<name>A0A1L9PHG1_ASPVE</name>
<dbReference type="Gene3D" id="1.10.1410.10">
    <property type="match status" value="1"/>
</dbReference>
<evidence type="ECO:0000256" key="1">
    <source>
        <dbReference type="SAM" id="MobiDB-lite"/>
    </source>
</evidence>
<dbReference type="GO" id="GO:1990817">
    <property type="term" value="F:poly(A) RNA polymerase activity"/>
    <property type="evidence" value="ECO:0007669"/>
    <property type="project" value="InterPro"/>
</dbReference>
<feature type="region of interest" description="Disordered" evidence="1">
    <location>
        <begin position="58"/>
        <end position="110"/>
    </location>
</feature>
<dbReference type="SUPFAM" id="SSF81631">
    <property type="entry name" value="PAP/OAS1 substrate-binding domain"/>
    <property type="match status" value="1"/>
</dbReference>
<organism evidence="2 3">
    <name type="scientific">Aspergillus versicolor CBS 583.65</name>
    <dbReference type="NCBI Taxonomy" id="1036611"/>
    <lineage>
        <taxon>Eukaryota</taxon>
        <taxon>Fungi</taxon>
        <taxon>Dikarya</taxon>
        <taxon>Ascomycota</taxon>
        <taxon>Pezizomycotina</taxon>
        <taxon>Eurotiomycetes</taxon>
        <taxon>Eurotiomycetidae</taxon>
        <taxon>Eurotiales</taxon>
        <taxon>Aspergillaceae</taxon>
        <taxon>Aspergillus</taxon>
        <taxon>Aspergillus subgen. Nidulantes</taxon>
    </lineage>
</organism>
<dbReference type="GO" id="GO:0003729">
    <property type="term" value="F:mRNA binding"/>
    <property type="evidence" value="ECO:0007669"/>
    <property type="project" value="TreeGrafter"/>
</dbReference>
<gene>
    <name evidence="2" type="ORF">ASPVEDRAFT_128704</name>
</gene>
<reference evidence="3" key="1">
    <citation type="journal article" date="2017" name="Genome Biol.">
        <title>Comparative genomics reveals high biological diversity and specific adaptations in the industrially and medically important fungal genus Aspergillus.</title>
        <authorList>
            <person name="de Vries R.P."/>
            <person name="Riley R."/>
            <person name="Wiebenga A."/>
            <person name="Aguilar-Osorio G."/>
            <person name="Amillis S."/>
            <person name="Uchima C.A."/>
            <person name="Anderluh G."/>
            <person name="Asadollahi M."/>
            <person name="Askin M."/>
            <person name="Barry K."/>
            <person name="Battaglia E."/>
            <person name="Bayram O."/>
            <person name="Benocci T."/>
            <person name="Braus-Stromeyer S.A."/>
            <person name="Caldana C."/>
            <person name="Canovas D."/>
            <person name="Cerqueira G.C."/>
            <person name="Chen F."/>
            <person name="Chen W."/>
            <person name="Choi C."/>
            <person name="Clum A."/>
            <person name="Dos Santos R.A."/>
            <person name="Damasio A.R."/>
            <person name="Diallinas G."/>
            <person name="Emri T."/>
            <person name="Fekete E."/>
            <person name="Flipphi M."/>
            <person name="Freyberg S."/>
            <person name="Gallo A."/>
            <person name="Gournas C."/>
            <person name="Habgood R."/>
            <person name="Hainaut M."/>
            <person name="Harispe M.L."/>
            <person name="Henrissat B."/>
            <person name="Hilden K.S."/>
            <person name="Hope R."/>
            <person name="Hossain A."/>
            <person name="Karabika E."/>
            <person name="Karaffa L."/>
            <person name="Karanyi Z."/>
            <person name="Krasevec N."/>
            <person name="Kuo A."/>
            <person name="Kusch H."/>
            <person name="LaButti K."/>
            <person name="Lagendijk E.L."/>
            <person name="Lapidus A."/>
            <person name="Levasseur A."/>
            <person name="Lindquist E."/>
            <person name="Lipzen A."/>
            <person name="Logrieco A.F."/>
            <person name="MacCabe A."/>
            <person name="Maekelae M.R."/>
            <person name="Malavazi I."/>
            <person name="Melin P."/>
            <person name="Meyer V."/>
            <person name="Mielnichuk N."/>
            <person name="Miskei M."/>
            <person name="Molnar A.P."/>
            <person name="Mule G."/>
            <person name="Ngan C.Y."/>
            <person name="Orejas M."/>
            <person name="Orosz E."/>
            <person name="Ouedraogo J.P."/>
            <person name="Overkamp K.M."/>
            <person name="Park H.-S."/>
            <person name="Perrone G."/>
            <person name="Piumi F."/>
            <person name="Punt P.J."/>
            <person name="Ram A.F."/>
            <person name="Ramon A."/>
            <person name="Rauscher S."/>
            <person name="Record E."/>
            <person name="Riano-Pachon D.M."/>
            <person name="Robert V."/>
            <person name="Roehrig J."/>
            <person name="Ruller R."/>
            <person name="Salamov A."/>
            <person name="Salih N.S."/>
            <person name="Samson R.A."/>
            <person name="Sandor E."/>
            <person name="Sanguinetti M."/>
            <person name="Schuetze T."/>
            <person name="Sepcic K."/>
            <person name="Shelest E."/>
            <person name="Sherlock G."/>
            <person name="Sophianopoulou V."/>
            <person name="Squina F.M."/>
            <person name="Sun H."/>
            <person name="Susca A."/>
            <person name="Todd R.B."/>
            <person name="Tsang A."/>
            <person name="Unkles S.E."/>
            <person name="van de Wiele N."/>
            <person name="van Rossen-Uffink D."/>
            <person name="Oliveira J.V."/>
            <person name="Vesth T.C."/>
            <person name="Visser J."/>
            <person name="Yu J.-H."/>
            <person name="Zhou M."/>
            <person name="Andersen M.R."/>
            <person name="Archer D.B."/>
            <person name="Baker S.E."/>
            <person name="Benoit I."/>
            <person name="Brakhage A.A."/>
            <person name="Braus G.H."/>
            <person name="Fischer R."/>
            <person name="Frisvad J.C."/>
            <person name="Goldman G.H."/>
            <person name="Houbraken J."/>
            <person name="Oakley B."/>
            <person name="Pocsi I."/>
            <person name="Scazzocchio C."/>
            <person name="Seiboth B."/>
            <person name="vanKuyk P.A."/>
            <person name="Wortman J."/>
            <person name="Dyer P.S."/>
            <person name="Grigoriev I.V."/>
        </authorList>
    </citation>
    <scope>NUCLEOTIDE SEQUENCE [LARGE SCALE GENOMIC DNA]</scope>
    <source>
        <strain evidence="3">CBS 583.65</strain>
    </source>
</reference>
<sequence length="502" mass="57348">MRFRIANRLLSSPTVSRRTFHHVSVQAKDPMIFENSLEKTLKEHRSVNRACLIRKVVSGPESHKRTRFPPRDKSRKSVLSEPPVWRESQSQLSSTATQSSTLQNDEKPLGPINGELITALPFHSPMRLKLRKGQAKQRPWLFQLDPNQRFLSGVSQLDAELRALERYLTPTRQEVEVADQVTSDITDIISNPARYTPPSIVRTGFEMSHSDLKLMISVPGADRHERLRDYARFLKVAWRALGECPKYELRRTLGSPATHVVVHKPTGLSFRLHCADAEPAYLERIRYFHSQYSDLRCLYLATQLILTTAGVFGSRRSSISREGLQMLIATFLKMNDGRFRSSASCGESFLAFLHLFGTEIDLLTTGVTVEPPGFFNARSVEEEWHANEPKNRPPYLLGQRSLIRSKKYTKKKRSRFVNTGLLLQDPTDYMQNLGHVQSRTPYLQHVFATTHKNLELALKNWNPAHHLIQKTSILDKVLHVNFEEFESRRASILAASTASNKT</sequence>
<keyword evidence="3" id="KW-1185">Reference proteome</keyword>
<evidence type="ECO:0008006" key="4">
    <source>
        <dbReference type="Google" id="ProtNLM"/>
    </source>
</evidence>
<dbReference type="OrthoDB" id="273917at2759"/>
<feature type="compositionally biased region" description="Basic residues" evidence="1">
    <location>
        <begin position="64"/>
        <end position="76"/>
    </location>
</feature>
<dbReference type="STRING" id="1036611.A0A1L9PHG1"/>
<dbReference type="Proteomes" id="UP000184073">
    <property type="component" value="Unassembled WGS sequence"/>
</dbReference>
<proteinExistence type="predicted"/>
<feature type="compositionally biased region" description="Low complexity" evidence="1">
    <location>
        <begin position="88"/>
        <end position="103"/>
    </location>
</feature>
<dbReference type="InterPro" id="IPR045862">
    <property type="entry name" value="Trf4-like"/>
</dbReference>
<dbReference type="GO" id="GO:0043634">
    <property type="term" value="P:polyadenylation-dependent ncRNA catabolic process"/>
    <property type="evidence" value="ECO:0007669"/>
    <property type="project" value="TreeGrafter"/>
</dbReference>
<dbReference type="GO" id="GO:0005730">
    <property type="term" value="C:nucleolus"/>
    <property type="evidence" value="ECO:0007669"/>
    <property type="project" value="TreeGrafter"/>
</dbReference>
<dbReference type="GO" id="GO:0031499">
    <property type="term" value="C:TRAMP complex"/>
    <property type="evidence" value="ECO:0007669"/>
    <property type="project" value="TreeGrafter"/>
</dbReference>
<dbReference type="VEuPathDB" id="FungiDB:ASPVEDRAFT_128704"/>
<dbReference type="AlphaFoldDB" id="A0A1L9PHG1"/>